<dbReference type="PANTHER" id="PTHR43744">
    <property type="entry name" value="ABC TRANSPORTER PERMEASE PROTEIN MG189-RELATED-RELATED"/>
    <property type="match status" value="1"/>
</dbReference>
<dbReference type="Gene3D" id="1.10.3720.10">
    <property type="entry name" value="MetI-like"/>
    <property type="match status" value="1"/>
</dbReference>
<dbReference type="CDD" id="cd06261">
    <property type="entry name" value="TM_PBP2"/>
    <property type="match status" value="1"/>
</dbReference>
<feature type="transmembrane region" description="Helical" evidence="7">
    <location>
        <begin position="30"/>
        <end position="52"/>
    </location>
</feature>
<dbReference type="GO" id="GO:0005886">
    <property type="term" value="C:plasma membrane"/>
    <property type="evidence" value="ECO:0007669"/>
    <property type="project" value="UniProtKB-SubCell"/>
</dbReference>
<dbReference type="STRING" id="1036181.SAMN05421756_101524"/>
<proteinExistence type="inferred from homology"/>
<feature type="transmembrane region" description="Helical" evidence="7">
    <location>
        <begin position="160"/>
        <end position="183"/>
    </location>
</feature>
<evidence type="ECO:0000313" key="9">
    <source>
        <dbReference type="EMBL" id="SEP73329.1"/>
    </source>
</evidence>
<evidence type="ECO:0000259" key="8">
    <source>
        <dbReference type="PROSITE" id="PS50928"/>
    </source>
</evidence>
<evidence type="ECO:0000313" key="10">
    <source>
        <dbReference type="Proteomes" id="UP000198504"/>
    </source>
</evidence>
<dbReference type="InterPro" id="IPR000515">
    <property type="entry name" value="MetI-like"/>
</dbReference>
<dbReference type="InterPro" id="IPR035906">
    <property type="entry name" value="MetI-like_sf"/>
</dbReference>
<name>A0A1H9A9J1_9ACTN</name>
<comment type="subcellular location">
    <subcellularLocation>
        <location evidence="1 7">Cell membrane</location>
        <topology evidence="1 7">Multi-pass membrane protein</topology>
    </subcellularLocation>
</comment>
<dbReference type="GO" id="GO:0055085">
    <property type="term" value="P:transmembrane transport"/>
    <property type="evidence" value="ECO:0007669"/>
    <property type="project" value="InterPro"/>
</dbReference>
<feature type="domain" description="ABC transmembrane type-1" evidence="8">
    <location>
        <begin position="92"/>
        <end position="284"/>
    </location>
</feature>
<keyword evidence="6 7" id="KW-0472">Membrane</keyword>
<keyword evidence="3" id="KW-1003">Cell membrane</keyword>
<keyword evidence="9" id="KW-0762">Sugar transport</keyword>
<evidence type="ECO:0000256" key="1">
    <source>
        <dbReference type="ARBA" id="ARBA00004651"/>
    </source>
</evidence>
<evidence type="ECO:0000256" key="6">
    <source>
        <dbReference type="ARBA" id="ARBA00023136"/>
    </source>
</evidence>
<evidence type="ECO:0000256" key="5">
    <source>
        <dbReference type="ARBA" id="ARBA00022989"/>
    </source>
</evidence>
<reference evidence="10" key="1">
    <citation type="submission" date="2016-10" db="EMBL/GenBank/DDBJ databases">
        <authorList>
            <person name="Varghese N."/>
            <person name="Submissions S."/>
        </authorList>
    </citation>
    <scope>NUCLEOTIDE SEQUENCE [LARGE SCALE GENOMIC DNA]</scope>
    <source>
        <strain evidence="10">CGMCC 4.6856</strain>
    </source>
</reference>
<feature type="transmembrane region" description="Helical" evidence="7">
    <location>
        <begin position="91"/>
        <end position="115"/>
    </location>
</feature>
<gene>
    <name evidence="9" type="ORF">SAMN05421756_101524</name>
</gene>
<dbReference type="Pfam" id="PF00528">
    <property type="entry name" value="BPD_transp_1"/>
    <property type="match status" value="1"/>
</dbReference>
<dbReference type="Proteomes" id="UP000198504">
    <property type="component" value="Unassembled WGS sequence"/>
</dbReference>
<sequence>MTQMAVPIQNQTLPGASEAPTHLVRGKRRWVIHLVLLLGSIVMVYPLIWMVGGSFKEDRSIFSELNPFPSSLDLRNYVSGWNATTPTFTQFYLNSTIIALFAVIGNVVACTLTAYAFARLDFRLKRLWFALMLGSIMLPAHALLIPQYVVYFNLGWVNTYLPLIVPKFLATDAFFIFLMVQFIRTIPRTLDEAAMIDGCGKIRIFTKILLPLMGPALVTTVIFTFIWTYNDFFSQLIYLTSPYAETVPVALRRFVDATGTSSYGQLLAMSALSLVPTFVVFLVAQKRIVDGIATTGLKG</sequence>
<evidence type="ECO:0000256" key="3">
    <source>
        <dbReference type="ARBA" id="ARBA00022475"/>
    </source>
</evidence>
<keyword evidence="4 7" id="KW-0812">Transmembrane</keyword>
<keyword evidence="2 7" id="KW-0813">Transport</keyword>
<evidence type="ECO:0000256" key="2">
    <source>
        <dbReference type="ARBA" id="ARBA00022448"/>
    </source>
</evidence>
<dbReference type="EMBL" id="FOFA01000001">
    <property type="protein sequence ID" value="SEP73329.1"/>
    <property type="molecule type" value="Genomic_DNA"/>
</dbReference>
<keyword evidence="10" id="KW-1185">Reference proteome</keyword>
<dbReference type="AlphaFoldDB" id="A0A1H9A9J1"/>
<feature type="transmembrane region" description="Helical" evidence="7">
    <location>
        <begin position="127"/>
        <end position="148"/>
    </location>
</feature>
<evidence type="ECO:0000256" key="4">
    <source>
        <dbReference type="ARBA" id="ARBA00022692"/>
    </source>
</evidence>
<organism evidence="9 10">
    <name type="scientific">Microlunatus flavus</name>
    <dbReference type="NCBI Taxonomy" id="1036181"/>
    <lineage>
        <taxon>Bacteria</taxon>
        <taxon>Bacillati</taxon>
        <taxon>Actinomycetota</taxon>
        <taxon>Actinomycetes</taxon>
        <taxon>Propionibacteriales</taxon>
        <taxon>Propionibacteriaceae</taxon>
        <taxon>Microlunatus</taxon>
    </lineage>
</organism>
<protein>
    <submittedName>
        <fullName evidence="9">Multiple sugar transport system permease protein</fullName>
    </submittedName>
</protein>
<dbReference type="SUPFAM" id="SSF161098">
    <property type="entry name" value="MetI-like"/>
    <property type="match status" value="1"/>
</dbReference>
<keyword evidence="5 7" id="KW-1133">Transmembrane helix</keyword>
<dbReference type="PANTHER" id="PTHR43744:SF6">
    <property type="entry name" value="ABC TRANSPORTER PERMEASE PROTEIN YESQ-RELATED"/>
    <property type="match status" value="1"/>
</dbReference>
<feature type="transmembrane region" description="Helical" evidence="7">
    <location>
        <begin position="263"/>
        <end position="284"/>
    </location>
</feature>
<comment type="similarity">
    <text evidence="7">Belongs to the binding-protein-dependent transport system permease family.</text>
</comment>
<dbReference type="PROSITE" id="PS50928">
    <property type="entry name" value="ABC_TM1"/>
    <property type="match status" value="1"/>
</dbReference>
<feature type="transmembrane region" description="Helical" evidence="7">
    <location>
        <begin position="204"/>
        <end position="229"/>
    </location>
</feature>
<evidence type="ECO:0000256" key="7">
    <source>
        <dbReference type="RuleBase" id="RU363032"/>
    </source>
</evidence>
<accession>A0A1H9A9J1</accession>